<protein>
    <submittedName>
        <fullName evidence="1">Uncharacterized protein</fullName>
    </submittedName>
</protein>
<keyword evidence="2" id="KW-1185">Reference proteome</keyword>
<dbReference type="Proteomes" id="UP000262379">
    <property type="component" value="Unassembled WGS sequence"/>
</dbReference>
<dbReference type="EMBL" id="QURN01000019">
    <property type="protein sequence ID" value="RFC64616.1"/>
    <property type="molecule type" value="Genomic_DNA"/>
</dbReference>
<name>A0A371X5V5_9HYPH</name>
<sequence length="77" mass="8329">MHHLDLLRTVHLPVSPDGRLIKNSFGVVIAETTDITTAIALAELINLGRAPAEELNRQHEAREAGASAMFARSLKTA</sequence>
<evidence type="ECO:0000313" key="2">
    <source>
        <dbReference type="Proteomes" id="UP000262379"/>
    </source>
</evidence>
<evidence type="ECO:0000313" key="1">
    <source>
        <dbReference type="EMBL" id="RFC64616.1"/>
    </source>
</evidence>
<accession>A0A371X5V5</accession>
<dbReference type="RefSeq" id="WP_116625537.1">
    <property type="nucleotide sequence ID" value="NZ_QURN01000019.1"/>
</dbReference>
<dbReference type="AlphaFoldDB" id="A0A371X5V5"/>
<organism evidence="1 2">
    <name type="scientific">Mesorhizobium denitrificans</name>
    <dbReference type="NCBI Taxonomy" id="2294114"/>
    <lineage>
        <taxon>Bacteria</taxon>
        <taxon>Pseudomonadati</taxon>
        <taxon>Pseudomonadota</taxon>
        <taxon>Alphaproteobacteria</taxon>
        <taxon>Hyphomicrobiales</taxon>
        <taxon>Phyllobacteriaceae</taxon>
        <taxon>Mesorhizobium</taxon>
    </lineage>
</organism>
<comment type="caution">
    <text evidence="1">The sequence shown here is derived from an EMBL/GenBank/DDBJ whole genome shotgun (WGS) entry which is preliminary data.</text>
</comment>
<reference evidence="2" key="1">
    <citation type="submission" date="2018-08" db="EMBL/GenBank/DDBJ databases">
        <authorList>
            <person name="Im W.T."/>
        </authorList>
    </citation>
    <scope>NUCLEOTIDE SEQUENCE [LARGE SCALE GENOMIC DNA]</scope>
    <source>
        <strain evidence="2">LA-28</strain>
    </source>
</reference>
<gene>
    <name evidence="1" type="ORF">DY251_19255</name>
</gene>
<proteinExistence type="predicted"/>